<evidence type="ECO:0000313" key="3">
    <source>
        <dbReference type="Proteomes" id="UP000644147"/>
    </source>
</evidence>
<protein>
    <submittedName>
        <fullName evidence="2">Uncharacterized protein</fullName>
    </submittedName>
</protein>
<evidence type="ECO:0000256" key="1">
    <source>
        <dbReference type="SAM" id="MobiDB-lite"/>
    </source>
</evidence>
<sequence length="65" mass="7239">MQPEEIDKNKEKPEKQPQNQENLDMHSSKDAQESQGGKGGRSTDTDTNSMHDKGNEHSIAGREDS</sequence>
<feature type="compositionally biased region" description="Basic and acidic residues" evidence="1">
    <location>
        <begin position="1"/>
        <end position="15"/>
    </location>
</feature>
<feature type="region of interest" description="Disordered" evidence="1">
    <location>
        <begin position="1"/>
        <end position="65"/>
    </location>
</feature>
<feature type="compositionally biased region" description="Basic and acidic residues" evidence="1">
    <location>
        <begin position="23"/>
        <end position="32"/>
    </location>
</feature>
<accession>A0ABS1C6Q5</accession>
<dbReference type="Proteomes" id="UP000644147">
    <property type="component" value="Unassembled WGS sequence"/>
</dbReference>
<comment type="caution">
    <text evidence="2">The sequence shown here is derived from an EMBL/GenBank/DDBJ whole genome shotgun (WGS) entry which is preliminary data.</text>
</comment>
<name>A0ABS1C6Q5_9BACT</name>
<gene>
    <name evidence="2" type="ORF">I5M27_17835</name>
</gene>
<keyword evidence="3" id="KW-1185">Reference proteome</keyword>
<organism evidence="2 3">
    <name type="scientific">Adhaeribacter terrigena</name>
    <dbReference type="NCBI Taxonomy" id="2793070"/>
    <lineage>
        <taxon>Bacteria</taxon>
        <taxon>Pseudomonadati</taxon>
        <taxon>Bacteroidota</taxon>
        <taxon>Cytophagia</taxon>
        <taxon>Cytophagales</taxon>
        <taxon>Hymenobacteraceae</taxon>
        <taxon>Adhaeribacter</taxon>
    </lineage>
</organism>
<feature type="compositionally biased region" description="Basic and acidic residues" evidence="1">
    <location>
        <begin position="41"/>
        <end position="65"/>
    </location>
</feature>
<proteinExistence type="predicted"/>
<dbReference type="EMBL" id="JAEHFX010000012">
    <property type="protein sequence ID" value="MBK0404857.1"/>
    <property type="molecule type" value="Genomic_DNA"/>
</dbReference>
<reference evidence="2 3" key="1">
    <citation type="submission" date="2020-12" db="EMBL/GenBank/DDBJ databases">
        <title>Bacterial novel species Adhaeribacter sp. BT258 isolated from soil.</title>
        <authorList>
            <person name="Jung H.-Y."/>
        </authorList>
    </citation>
    <scope>NUCLEOTIDE SEQUENCE [LARGE SCALE GENOMIC DNA]</scope>
    <source>
        <strain evidence="2 3">BT258</strain>
    </source>
</reference>
<evidence type="ECO:0000313" key="2">
    <source>
        <dbReference type="EMBL" id="MBK0404857.1"/>
    </source>
</evidence>
<dbReference type="RefSeq" id="WP_200507750.1">
    <property type="nucleotide sequence ID" value="NZ_JAEHFX010000012.1"/>
</dbReference>